<evidence type="ECO:0000256" key="1">
    <source>
        <dbReference type="ARBA" id="ARBA00022617"/>
    </source>
</evidence>
<accession>A0A365YCK5</accession>
<dbReference type="PIRSF" id="PIRSF000343">
    <property type="entry name" value="Haem_Oase"/>
    <property type="match status" value="1"/>
</dbReference>
<dbReference type="PANTHER" id="PTHR10720">
    <property type="entry name" value="HEME OXYGENASE"/>
    <property type="match status" value="1"/>
</dbReference>
<dbReference type="GO" id="GO:0020037">
    <property type="term" value="F:heme binding"/>
    <property type="evidence" value="ECO:0007669"/>
    <property type="project" value="TreeGrafter"/>
</dbReference>
<keyword evidence="2 5" id="KW-0479">Metal-binding</keyword>
<name>A0A365YCK5_9MICC</name>
<dbReference type="AlphaFoldDB" id="A0A365YCK5"/>
<dbReference type="InterPro" id="IPR016084">
    <property type="entry name" value="Haem_Oase-like_multi-hlx"/>
</dbReference>
<dbReference type="Proteomes" id="UP000252167">
    <property type="component" value="Unassembled WGS sequence"/>
</dbReference>
<dbReference type="Pfam" id="PF01126">
    <property type="entry name" value="Heme_oxygenase"/>
    <property type="match status" value="1"/>
</dbReference>
<dbReference type="RefSeq" id="WP_113607589.1">
    <property type="nucleotide sequence ID" value="NZ_CM125969.1"/>
</dbReference>
<dbReference type="GO" id="GO:0004392">
    <property type="term" value="F:heme oxygenase (decyclizing) activity"/>
    <property type="evidence" value="ECO:0007669"/>
    <property type="project" value="InterPro"/>
</dbReference>
<organism evidence="6 7">
    <name type="scientific">Glutamicibacter soli</name>
    <dbReference type="NCBI Taxonomy" id="453836"/>
    <lineage>
        <taxon>Bacteria</taxon>
        <taxon>Bacillati</taxon>
        <taxon>Actinomycetota</taxon>
        <taxon>Actinomycetes</taxon>
        <taxon>Micrococcales</taxon>
        <taxon>Micrococcaceae</taxon>
        <taxon>Glutamicibacter</taxon>
    </lineage>
</organism>
<dbReference type="GO" id="GO:0006788">
    <property type="term" value="P:heme oxidation"/>
    <property type="evidence" value="ECO:0007669"/>
    <property type="project" value="InterPro"/>
</dbReference>
<evidence type="ECO:0000256" key="5">
    <source>
        <dbReference type="PIRSR" id="PIRSR000343-2"/>
    </source>
</evidence>
<keyword evidence="7" id="KW-1185">Reference proteome</keyword>
<dbReference type="PANTHER" id="PTHR10720:SF0">
    <property type="entry name" value="HEME OXYGENASE"/>
    <property type="match status" value="1"/>
</dbReference>
<dbReference type="Gene3D" id="1.20.910.10">
    <property type="entry name" value="Heme oxygenase-like"/>
    <property type="match status" value="1"/>
</dbReference>
<feature type="binding site" evidence="4">
    <location>
        <position position="129"/>
    </location>
    <ligand>
        <name>heme b</name>
        <dbReference type="ChEBI" id="CHEBI:60344"/>
    </ligand>
</feature>
<proteinExistence type="predicted"/>
<gene>
    <name evidence="6" type="ORF">C1H84_12975</name>
</gene>
<dbReference type="InterPro" id="IPR002051">
    <property type="entry name" value="Haem_Oase"/>
</dbReference>
<comment type="caution">
    <text evidence="6">The sequence shown here is derived from an EMBL/GenBank/DDBJ whole genome shotgun (WGS) entry which is preliminary data.</text>
</comment>
<evidence type="ECO:0000313" key="6">
    <source>
        <dbReference type="EMBL" id="RBM00040.1"/>
    </source>
</evidence>
<evidence type="ECO:0000256" key="2">
    <source>
        <dbReference type="ARBA" id="ARBA00022723"/>
    </source>
</evidence>
<dbReference type="GO" id="GO:0042167">
    <property type="term" value="P:heme catabolic process"/>
    <property type="evidence" value="ECO:0007669"/>
    <property type="project" value="TreeGrafter"/>
</dbReference>
<dbReference type="EMBL" id="POAF01000006">
    <property type="protein sequence ID" value="RBM00040.1"/>
    <property type="molecule type" value="Genomic_DNA"/>
</dbReference>
<protein>
    <submittedName>
        <fullName evidence="6">Biliverdin-producing heme oxygenase</fullName>
    </submittedName>
</protein>
<dbReference type="CDD" id="cd19165">
    <property type="entry name" value="HemeO"/>
    <property type="match status" value="1"/>
</dbReference>
<dbReference type="InterPro" id="IPR016053">
    <property type="entry name" value="Haem_Oase-like"/>
</dbReference>
<evidence type="ECO:0000256" key="4">
    <source>
        <dbReference type="PIRSR" id="PIRSR000343-1"/>
    </source>
</evidence>
<dbReference type="PRINTS" id="PR00088">
    <property type="entry name" value="HAEMOXYGNASE"/>
</dbReference>
<dbReference type="GO" id="GO:0006979">
    <property type="term" value="P:response to oxidative stress"/>
    <property type="evidence" value="ECO:0007669"/>
    <property type="project" value="TreeGrafter"/>
</dbReference>
<feature type="binding site" description="axial binding residue" evidence="5">
    <location>
        <position position="21"/>
    </location>
    <ligand>
        <name>heme b</name>
        <dbReference type="ChEBI" id="CHEBI:60344"/>
    </ligand>
    <ligandPart>
        <name>Fe</name>
        <dbReference type="ChEBI" id="CHEBI:18248"/>
    </ligandPart>
</feature>
<feature type="binding site" evidence="4">
    <location>
        <position position="176"/>
    </location>
    <ligand>
        <name>heme b</name>
        <dbReference type="ChEBI" id="CHEBI:60344"/>
    </ligand>
</feature>
<dbReference type="GO" id="GO:0046872">
    <property type="term" value="F:metal ion binding"/>
    <property type="evidence" value="ECO:0007669"/>
    <property type="project" value="UniProtKB-KW"/>
</dbReference>
<keyword evidence="3 5" id="KW-0408">Iron</keyword>
<feature type="binding site" evidence="4">
    <location>
        <position position="14"/>
    </location>
    <ligand>
        <name>heme b</name>
        <dbReference type="ChEBI" id="CHEBI:60344"/>
    </ligand>
</feature>
<reference evidence="6 7" key="1">
    <citation type="submission" date="2018-01" db="EMBL/GenBank/DDBJ databases">
        <title>Glutamicibacter soli strain NHPC-3 Whole genome sequence and assembly.</title>
        <authorList>
            <person name="Choudhury P."/>
            <person name="Gupta D."/>
            <person name="Sengupta K."/>
            <person name="Jawed A."/>
            <person name="Sultana N."/>
            <person name="Saha P."/>
        </authorList>
    </citation>
    <scope>NUCLEOTIDE SEQUENCE [LARGE SCALE GENOMIC DNA]</scope>
    <source>
        <strain evidence="6 7">NHPC-3</strain>
    </source>
</reference>
<keyword evidence="1 4" id="KW-0349">Heme</keyword>
<sequence length="222" mass="24344">MSATDATQFSARLRSVTQEDHHAAESSDFITTLMGGERSARDYMLLIAQYHYIYGALEEEVRVLAADPELGEILDAALERSGQIAKDLDVLLPAHGLKEIPAALPATEAYVAAIRASAAEPARLVAHHYLRYLGDLSGGLAIGKLVPRHYSIPDEALNMWKFEAIDKPKIYKDSYRDKLDVFGANTSHAEAVLDEAKRGFQWNKAIFEDLLKASASELSAAS</sequence>
<dbReference type="SUPFAM" id="SSF48613">
    <property type="entry name" value="Heme oxygenase-like"/>
    <property type="match status" value="1"/>
</dbReference>
<evidence type="ECO:0000256" key="3">
    <source>
        <dbReference type="ARBA" id="ARBA00023004"/>
    </source>
</evidence>
<evidence type="ECO:0000313" key="7">
    <source>
        <dbReference type="Proteomes" id="UP000252167"/>
    </source>
</evidence>